<reference evidence="3 4" key="2">
    <citation type="submission" date="2018-12" db="EMBL/GenBank/DDBJ databases">
        <title>Rhizobacter gummiphilus sp. nov., a rubber-degrading bacterium isolated from the soil of a botanical garden in Japan.</title>
        <authorList>
            <person name="Shunsuke S.S."/>
        </authorList>
    </citation>
    <scope>NUCLEOTIDE SEQUENCE [LARGE SCALE GENOMIC DNA]</scope>
    <source>
        <strain evidence="3 4">S-16</strain>
    </source>
</reference>
<dbReference type="InterPro" id="IPR010657">
    <property type="entry name" value="ImpA_N"/>
</dbReference>
<evidence type="ECO:0000259" key="2">
    <source>
        <dbReference type="Pfam" id="PF06812"/>
    </source>
</evidence>
<evidence type="ECO:0000313" key="3">
    <source>
        <dbReference type="EMBL" id="RQP23762.1"/>
    </source>
</evidence>
<dbReference type="InterPro" id="IPR017740">
    <property type="entry name" value="TssA-like"/>
</dbReference>
<evidence type="ECO:0000256" key="1">
    <source>
        <dbReference type="SAM" id="MobiDB-lite"/>
    </source>
</evidence>
<dbReference type="EMBL" id="QUSW01000004">
    <property type="protein sequence ID" value="RQP23762.1"/>
    <property type="molecule type" value="Genomic_DNA"/>
</dbReference>
<gene>
    <name evidence="3" type="primary">tssA</name>
    <name evidence="3" type="ORF">DZC73_16695</name>
</gene>
<sequence>MTTTPRTTHVDLTLLLQPISGSAPCGDDMSFSSEFDTVAELRREDDPTLPQGDFVTELKVADWRGVATLCEELMAKRSKDLRIAGWLMESWTHLNGFGGLADGLGLLDELCKRYWQEVHPQADDGELELRVGNLSWAISHVEALAQHAPLLKSPLKALGSLDLEAARTRGAAAKTGESTSAGSGDDGPLMPDDVARIQRETPKAFFAENLAQASRALDALSDLQATLDPLLGDDSPGFVAARKVLESALHTAKRYAKESGAITDASVPDEVSASEEARHVIARAGAVHDGPLHSRAQALRQLRDVAEFFRRTEPHSPVAYLADKAANWGEMTLHDWLRAVMKSGTTLEQIEELLGVPPRQAE</sequence>
<feature type="domain" description="ImpA N-terminal" evidence="2">
    <location>
        <begin position="16"/>
        <end position="137"/>
    </location>
</feature>
<protein>
    <submittedName>
        <fullName evidence="3">Type VI secretion system protein TssA</fullName>
    </submittedName>
</protein>
<organism evidence="3 4">
    <name type="scientific">Piscinibacter terrae</name>
    <dbReference type="NCBI Taxonomy" id="2496871"/>
    <lineage>
        <taxon>Bacteria</taxon>
        <taxon>Pseudomonadati</taxon>
        <taxon>Pseudomonadota</taxon>
        <taxon>Betaproteobacteria</taxon>
        <taxon>Burkholderiales</taxon>
        <taxon>Sphaerotilaceae</taxon>
        <taxon>Piscinibacter</taxon>
    </lineage>
</organism>
<reference evidence="3 4" key="1">
    <citation type="submission" date="2018-08" db="EMBL/GenBank/DDBJ databases">
        <authorList>
            <person name="Khan S.A."/>
            <person name="Jeon C.O."/>
            <person name="Chun B.H."/>
            <person name="Jeong S.E."/>
        </authorList>
    </citation>
    <scope>NUCLEOTIDE SEQUENCE [LARGE SCALE GENOMIC DNA]</scope>
    <source>
        <strain evidence="3 4">S-16</strain>
    </source>
</reference>
<keyword evidence="4" id="KW-1185">Reference proteome</keyword>
<dbReference type="Proteomes" id="UP000267464">
    <property type="component" value="Unassembled WGS sequence"/>
</dbReference>
<comment type="caution">
    <text evidence="3">The sequence shown here is derived from an EMBL/GenBank/DDBJ whole genome shotgun (WGS) entry which is preliminary data.</text>
</comment>
<name>A0A3N7IYD6_9BURK</name>
<dbReference type="PANTHER" id="PTHR37951">
    <property type="entry name" value="CYTOPLASMIC PROTEIN-RELATED"/>
    <property type="match status" value="1"/>
</dbReference>
<accession>A0A3N7IYD6</accession>
<dbReference type="NCBIfam" id="TIGR03363">
    <property type="entry name" value="VI_chp_8"/>
    <property type="match status" value="1"/>
</dbReference>
<evidence type="ECO:0000313" key="4">
    <source>
        <dbReference type="Proteomes" id="UP000267464"/>
    </source>
</evidence>
<feature type="region of interest" description="Disordered" evidence="1">
    <location>
        <begin position="169"/>
        <end position="191"/>
    </location>
</feature>
<dbReference type="AlphaFoldDB" id="A0A3N7IYD6"/>
<dbReference type="Pfam" id="PF06812">
    <property type="entry name" value="ImpA_N"/>
    <property type="match status" value="1"/>
</dbReference>
<dbReference type="PANTHER" id="PTHR37951:SF1">
    <property type="entry name" value="TYPE VI SECRETION SYSTEM COMPONENT TSSA1"/>
    <property type="match status" value="1"/>
</dbReference>
<proteinExistence type="predicted"/>